<keyword evidence="3" id="KW-0133">Cell shape</keyword>
<dbReference type="GO" id="GO:0008360">
    <property type="term" value="P:regulation of cell shape"/>
    <property type="evidence" value="ECO:0007669"/>
    <property type="project" value="UniProtKB-KW"/>
</dbReference>
<evidence type="ECO:0000313" key="7">
    <source>
        <dbReference type="EMBL" id="RXS75094.1"/>
    </source>
</evidence>
<feature type="transmembrane region" description="Helical" evidence="6">
    <location>
        <begin position="160"/>
        <end position="193"/>
    </location>
</feature>
<feature type="transmembrane region" description="Helical" evidence="6">
    <location>
        <begin position="105"/>
        <end position="120"/>
    </location>
</feature>
<dbReference type="Pfam" id="PF01098">
    <property type="entry name" value="FTSW_RODA_SPOVE"/>
    <property type="match status" value="1"/>
</dbReference>
<evidence type="ECO:0000256" key="3">
    <source>
        <dbReference type="ARBA" id="ARBA00022960"/>
    </source>
</evidence>
<dbReference type="GO" id="GO:0051301">
    <property type="term" value="P:cell division"/>
    <property type="evidence" value="ECO:0007669"/>
    <property type="project" value="InterPro"/>
</dbReference>
<dbReference type="PANTHER" id="PTHR30474:SF1">
    <property type="entry name" value="PEPTIDOGLYCAN GLYCOSYLTRANSFERASE MRDB"/>
    <property type="match status" value="1"/>
</dbReference>
<dbReference type="RefSeq" id="WP_022398633.1">
    <property type="nucleotide sequence ID" value="NZ_DAWBJR010000017.1"/>
</dbReference>
<dbReference type="EMBL" id="SDKC01000001">
    <property type="protein sequence ID" value="RXS75094.1"/>
    <property type="molecule type" value="Genomic_DNA"/>
</dbReference>
<reference evidence="7 8" key="1">
    <citation type="submission" date="2019-01" db="EMBL/GenBank/DDBJ databases">
        <title>Blautia sp. nov. KGMB01111 isolated human feces.</title>
        <authorList>
            <person name="Park J.-E."/>
            <person name="Kim J.-S."/>
            <person name="Park S.-H."/>
        </authorList>
    </citation>
    <scope>NUCLEOTIDE SEQUENCE [LARGE SCALE GENOMIC DNA]</scope>
    <source>
        <strain evidence="7 8">KGMB01111</strain>
    </source>
</reference>
<feature type="transmembrane region" description="Helical" evidence="6">
    <location>
        <begin position="41"/>
        <end position="59"/>
    </location>
</feature>
<dbReference type="GO" id="GO:0032153">
    <property type="term" value="C:cell division site"/>
    <property type="evidence" value="ECO:0007669"/>
    <property type="project" value="TreeGrafter"/>
</dbReference>
<comment type="subcellular location">
    <subcellularLocation>
        <location evidence="1">Membrane</location>
        <topology evidence="1">Multi-pass membrane protein</topology>
    </subcellularLocation>
</comment>
<proteinExistence type="predicted"/>
<organism evidence="7 8">
    <name type="scientific">Blautia faecicola</name>
    <dbReference type="NCBI Taxonomy" id="2509240"/>
    <lineage>
        <taxon>Bacteria</taxon>
        <taxon>Bacillati</taxon>
        <taxon>Bacillota</taxon>
        <taxon>Clostridia</taxon>
        <taxon>Lachnospirales</taxon>
        <taxon>Lachnospiraceae</taxon>
        <taxon>Blautia</taxon>
    </lineage>
</organism>
<evidence type="ECO:0000256" key="6">
    <source>
        <dbReference type="SAM" id="Phobius"/>
    </source>
</evidence>
<feature type="transmembrane region" description="Helical" evidence="6">
    <location>
        <begin position="275"/>
        <end position="296"/>
    </location>
</feature>
<dbReference type="PANTHER" id="PTHR30474">
    <property type="entry name" value="CELL CYCLE PROTEIN"/>
    <property type="match status" value="1"/>
</dbReference>
<evidence type="ECO:0000256" key="4">
    <source>
        <dbReference type="ARBA" id="ARBA00022989"/>
    </source>
</evidence>
<sequence length="384" mass="42623">MFKLYRLKNYNFRLIIWLLMISGIGVLLVGSAKASLQSRQLIGVILGLVVMVAVSLMDYSWLLNFYWIIYVFNIVMLLIVRFFGDSAGGATRWLDLGFIRFQPTELSKILLIMFFARFLMDHEDTLNTWKTILASVALLAVPLVLIKIQPDLKNTITVTVVFCLLMYVAGLSYKIIGVVLGIAIPLVIAAFVLITQTDIKIIDSYQKARIMSWLYPEDETYKDDVIQQQNSITAIGSGELTGKGYNNNKVSSANKGNFVTQIQTDFIFAVAGEELGFVGSTFIVILLFLIVVECILTSRKAKDLSGKILCCGVAGVVGFQSFLNICVATGVLPNTGTPLPFVSYGLTSLVSLYIGMGLVLNVGLQNRRYLGGEKNEHRLHRTRI</sequence>
<name>A0A4Q1RHF0_9FIRM</name>
<feature type="transmembrane region" description="Helical" evidence="6">
    <location>
        <begin position="12"/>
        <end position="29"/>
    </location>
</feature>
<protein>
    <submittedName>
        <fullName evidence="7">Rod shape-determining protein RodA</fullName>
    </submittedName>
</protein>
<evidence type="ECO:0000256" key="2">
    <source>
        <dbReference type="ARBA" id="ARBA00022692"/>
    </source>
</evidence>
<feature type="transmembrane region" description="Helical" evidence="6">
    <location>
        <begin position="344"/>
        <end position="364"/>
    </location>
</feature>
<evidence type="ECO:0000256" key="5">
    <source>
        <dbReference type="ARBA" id="ARBA00023136"/>
    </source>
</evidence>
<dbReference type="Proteomes" id="UP000290106">
    <property type="component" value="Unassembled WGS sequence"/>
</dbReference>
<feature type="transmembrane region" description="Helical" evidence="6">
    <location>
        <begin position="132"/>
        <end position="148"/>
    </location>
</feature>
<dbReference type="OrthoDB" id="9812661at2"/>
<comment type="caution">
    <text evidence="7">The sequence shown here is derived from an EMBL/GenBank/DDBJ whole genome shotgun (WGS) entry which is preliminary data.</text>
</comment>
<accession>A0A4Q1RHF0</accession>
<dbReference type="GO" id="GO:0005886">
    <property type="term" value="C:plasma membrane"/>
    <property type="evidence" value="ECO:0007669"/>
    <property type="project" value="TreeGrafter"/>
</dbReference>
<dbReference type="GO" id="GO:0015648">
    <property type="term" value="F:lipid-linked peptidoglycan transporter activity"/>
    <property type="evidence" value="ECO:0007669"/>
    <property type="project" value="TreeGrafter"/>
</dbReference>
<feature type="transmembrane region" description="Helical" evidence="6">
    <location>
        <begin position="308"/>
        <end position="332"/>
    </location>
</feature>
<dbReference type="AlphaFoldDB" id="A0A4Q1RHF0"/>
<evidence type="ECO:0000256" key="1">
    <source>
        <dbReference type="ARBA" id="ARBA00004141"/>
    </source>
</evidence>
<feature type="transmembrane region" description="Helical" evidence="6">
    <location>
        <begin position="65"/>
        <end position="84"/>
    </location>
</feature>
<dbReference type="InterPro" id="IPR001182">
    <property type="entry name" value="FtsW/RodA"/>
</dbReference>
<keyword evidence="2 6" id="KW-0812">Transmembrane</keyword>
<evidence type="ECO:0000313" key="8">
    <source>
        <dbReference type="Proteomes" id="UP000290106"/>
    </source>
</evidence>
<gene>
    <name evidence="7" type="ORF">ETP43_07595</name>
</gene>
<keyword evidence="5 6" id="KW-0472">Membrane</keyword>
<keyword evidence="4 6" id="KW-1133">Transmembrane helix</keyword>
<keyword evidence="8" id="KW-1185">Reference proteome</keyword>